<dbReference type="Pfam" id="PF02518">
    <property type="entry name" value="HATPase_c"/>
    <property type="match status" value="1"/>
</dbReference>
<dbReference type="InterPro" id="IPR036890">
    <property type="entry name" value="HATPase_C_sf"/>
</dbReference>
<feature type="transmembrane region" description="Helical" evidence="9">
    <location>
        <begin position="12"/>
        <end position="32"/>
    </location>
</feature>
<dbReference type="InterPro" id="IPR004358">
    <property type="entry name" value="Sig_transdc_His_kin-like_C"/>
</dbReference>
<dbReference type="Gene3D" id="3.30.565.10">
    <property type="entry name" value="Histidine kinase-like ATPase, C-terminal domain"/>
    <property type="match status" value="1"/>
</dbReference>
<keyword evidence="3" id="KW-0597">Phosphoprotein</keyword>
<dbReference type="AlphaFoldDB" id="A0A9R1CXB4"/>
<evidence type="ECO:0000256" key="7">
    <source>
        <dbReference type="ARBA" id="ARBA00022840"/>
    </source>
</evidence>
<keyword evidence="7" id="KW-0067">ATP-binding</keyword>
<evidence type="ECO:0000259" key="10">
    <source>
        <dbReference type="PROSITE" id="PS50109"/>
    </source>
</evidence>
<evidence type="ECO:0000256" key="3">
    <source>
        <dbReference type="ARBA" id="ARBA00022553"/>
    </source>
</evidence>
<dbReference type="InterPro" id="IPR050980">
    <property type="entry name" value="2C_sensor_his_kinase"/>
</dbReference>
<dbReference type="GO" id="GO:0005524">
    <property type="term" value="F:ATP binding"/>
    <property type="evidence" value="ECO:0007669"/>
    <property type="project" value="UniProtKB-KW"/>
</dbReference>
<accession>A0A9R1CXB4</accession>
<comment type="caution">
    <text evidence="11">The sequence shown here is derived from an EMBL/GenBank/DDBJ whole genome shotgun (WGS) entry which is preliminary data.</text>
</comment>
<dbReference type="EC" id="2.7.13.3" evidence="2"/>
<dbReference type="GO" id="GO:0000155">
    <property type="term" value="F:phosphorelay sensor kinase activity"/>
    <property type="evidence" value="ECO:0007669"/>
    <property type="project" value="InterPro"/>
</dbReference>
<dbReference type="InterPro" id="IPR005467">
    <property type="entry name" value="His_kinase_dom"/>
</dbReference>
<name>A0A9R1CXB4_9BACT</name>
<keyword evidence="9" id="KW-0472">Membrane</keyword>
<keyword evidence="12" id="KW-1185">Reference proteome</keyword>
<dbReference type="PROSITE" id="PS50109">
    <property type="entry name" value="HIS_KIN"/>
    <property type="match status" value="1"/>
</dbReference>
<dbReference type="GeneID" id="72466370"/>
<evidence type="ECO:0000313" key="11">
    <source>
        <dbReference type="EMBL" id="GJG59587.1"/>
    </source>
</evidence>
<protein>
    <recommendedName>
        <fullName evidence="2">histidine kinase</fullName>
        <ecNumber evidence="2">2.7.13.3</ecNumber>
    </recommendedName>
</protein>
<keyword evidence="6 11" id="KW-0418">Kinase</keyword>
<dbReference type="InterPro" id="IPR003594">
    <property type="entry name" value="HATPase_dom"/>
</dbReference>
<evidence type="ECO:0000256" key="1">
    <source>
        <dbReference type="ARBA" id="ARBA00000085"/>
    </source>
</evidence>
<keyword evidence="9" id="KW-1133">Transmembrane helix</keyword>
<reference evidence="11" key="1">
    <citation type="journal article" date="2022" name="Int. J. Syst. Evol. Microbiol.">
        <title>Prevotella lacticifex sp. nov., isolated from the rumen of cows.</title>
        <authorList>
            <person name="Shinkai T."/>
            <person name="Ikeyama N."/>
            <person name="Kumagai M."/>
            <person name="Ohmori H."/>
            <person name="Sakamoto M."/>
            <person name="Ohkuma M."/>
            <person name="Mitsumori M."/>
        </authorList>
    </citation>
    <scope>NUCLEOTIDE SEQUENCE</scope>
    <source>
        <strain evidence="11">R5076</strain>
    </source>
</reference>
<dbReference type="EMBL" id="BPUB01000002">
    <property type="protein sequence ID" value="GJG59587.1"/>
    <property type="molecule type" value="Genomic_DNA"/>
</dbReference>
<gene>
    <name evidence="11" type="primary">porY</name>
    <name evidence="11" type="ORF">PRLR5076_24380</name>
</gene>
<feature type="region of interest" description="Disordered" evidence="8">
    <location>
        <begin position="131"/>
        <end position="160"/>
    </location>
</feature>
<proteinExistence type="predicted"/>
<comment type="catalytic activity">
    <reaction evidence="1">
        <text>ATP + protein L-histidine = ADP + protein N-phospho-L-histidine.</text>
        <dbReference type="EC" id="2.7.13.3"/>
    </reaction>
</comment>
<dbReference type="PANTHER" id="PTHR44936">
    <property type="entry name" value="SENSOR PROTEIN CREC"/>
    <property type="match status" value="1"/>
</dbReference>
<evidence type="ECO:0000256" key="2">
    <source>
        <dbReference type="ARBA" id="ARBA00012438"/>
    </source>
</evidence>
<feature type="domain" description="Histidine kinase" evidence="10">
    <location>
        <begin position="219"/>
        <end position="428"/>
    </location>
</feature>
<dbReference type="CDD" id="cd00082">
    <property type="entry name" value="HisKA"/>
    <property type="match status" value="1"/>
</dbReference>
<keyword evidence="9" id="KW-0812">Transmembrane</keyword>
<dbReference type="Proteomes" id="UP000825483">
    <property type="component" value="Unassembled WGS sequence"/>
</dbReference>
<dbReference type="RefSeq" id="WP_223928687.1">
    <property type="nucleotide sequence ID" value="NZ_BPTU01000002.1"/>
</dbReference>
<keyword evidence="5" id="KW-0547">Nucleotide-binding</keyword>
<evidence type="ECO:0000313" key="12">
    <source>
        <dbReference type="Proteomes" id="UP000825483"/>
    </source>
</evidence>
<evidence type="ECO:0000256" key="5">
    <source>
        <dbReference type="ARBA" id="ARBA00022741"/>
    </source>
</evidence>
<evidence type="ECO:0000256" key="8">
    <source>
        <dbReference type="SAM" id="MobiDB-lite"/>
    </source>
</evidence>
<evidence type="ECO:0000256" key="6">
    <source>
        <dbReference type="ARBA" id="ARBA00022777"/>
    </source>
</evidence>
<dbReference type="PANTHER" id="PTHR44936:SF10">
    <property type="entry name" value="SENSOR PROTEIN RSTB"/>
    <property type="match status" value="1"/>
</dbReference>
<dbReference type="GO" id="GO:0005886">
    <property type="term" value="C:plasma membrane"/>
    <property type="evidence" value="ECO:0007669"/>
    <property type="project" value="UniProtKB-SubCell"/>
</dbReference>
<dbReference type="SMART" id="SM00387">
    <property type="entry name" value="HATPase_c"/>
    <property type="match status" value="1"/>
</dbReference>
<evidence type="ECO:0000256" key="4">
    <source>
        <dbReference type="ARBA" id="ARBA00022679"/>
    </source>
</evidence>
<feature type="transmembrane region" description="Helical" evidence="9">
    <location>
        <begin position="180"/>
        <end position="202"/>
    </location>
</feature>
<evidence type="ECO:0000256" key="9">
    <source>
        <dbReference type="SAM" id="Phobius"/>
    </source>
</evidence>
<dbReference type="PRINTS" id="PR00344">
    <property type="entry name" value="BCTRLSENSOR"/>
</dbReference>
<dbReference type="InterPro" id="IPR003661">
    <property type="entry name" value="HisK_dim/P_dom"/>
</dbReference>
<dbReference type="SUPFAM" id="SSF55874">
    <property type="entry name" value="ATPase domain of HSP90 chaperone/DNA topoisomerase II/histidine kinase"/>
    <property type="match status" value="1"/>
</dbReference>
<sequence length="428" mass="47580">MQWTDRIRQVKILLVLAAVIIAVASLVVSHALTKDLENEERNKMEVWAQAMRSLNNADENTDLSLVLKVLNENNTIPVIVMDRNSNVTEFRNLDINEKNYADSLKAAEEIGKRLKASGRVIRISLDQNDTSSDVDVATSDVGDSSADSGDTTSTRVTDPSKSSDYIDVVYDDSLMLKRLAIYPFVQLGVVMLFVVVAIFALLTSKKAEQNKVWVGLSKETAHQLGTPISSLMAWIEILKESYPDDTLIPEMDKDVKRLQLIADRFSKIGSLPEPVPSSLNDVMDHVIDYMDRRTSKKVKMVKDFPDHDIIVKLNASLFEWVIENLSKNAVDAMGGGPGMITLHVEETADKAIVEVSDTGKGIRKKDVGNVFRPGFTTKKRGWGLGLSLAKRIVEEYHKGKIFVKSSEVDRGDGSTHGTTFRIELKKSL</sequence>
<organism evidence="11 12">
    <name type="scientific">Prevotella lacticifex</name>
    <dbReference type="NCBI Taxonomy" id="2854755"/>
    <lineage>
        <taxon>Bacteria</taxon>
        <taxon>Pseudomonadati</taxon>
        <taxon>Bacteroidota</taxon>
        <taxon>Bacteroidia</taxon>
        <taxon>Bacteroidales</taxon>
        <taxon>Prevotellaceae</taxon>
        <taxon>Prevotella</taxon>
    </lineage>
</organism>
<keyword evidence="4" id="KW-0808">Transferase</keyword>